<dbReference type="EMBL" id="JXYA01000076">
    <property type="protein sequence ID" value="KJZ05347.1"/>
    <property type="molecule type" value="Genomic_DNA"/>
</dbReference>
<feature type="domain" description="VOC" evidence="1">
    <location>
        <begin position="11"/>
        <end position="130"/>
    </location>
</feature>
<accession>A0A0F4QF67</accession>
<dbReference type="SUPFAM" id="SSF54593">
    <property type="entry name" value="Glyoxalase/Bleomycin resistance protein/Dihydroxybiphenyl dioxygenase"/>
    <property type="match status" value="2"/>
</dbReference>
<evidence type="ECO:0000259" key="1">
    <source>
        <dbReference type="PROSITE" id="PS51819"/>
    </source>
</evidence>
<evidence type="ECO:0000313" key="3">
    <source>
        <dbReference type="Proteomes" id="UP000033452"/>
    </source>
</evidence>
<comment type="caution">
    <text evidence="2">The sequence shown here is derived from an EMBL/GenBank/DDBJ whole genome shotgun (WGS) entry which is preliminary data.</text>
</comment>
<keyword evidence="3" id="KW-1185">Reference proteome</keyword>
<organism evidence="2 3">
    <name type="scientific">Pseudoalteromonas rubra</name>
    <dbReference type="NCBI Taxonomy" id="43658"/>
    <lineage>
        <taxon>Bacteria</taxon>
        <taxon>Pseudomonadati</taxon>
        <taxon>Pseudomonadota</taxon>
        <taxon>Gammaproteobacteria</taxon>
        <taxon>Alteromonadales</taxon>
        <taxon>Pseudoalteromonadaceae</taxon>
        <taxon>Pseudoalteromonas</taxon>
    </lineage>
</organism>
<dbReference type="PROSITE" id="PS51819">
    <property type="entry name" value="VOC"/>
    <property type="match status" value="2"/>
</dbReference>
<feature type="domain" description="VOC" evidence="1">
    <location>
        <begin position="144"/>
        <end position="260"/>
    </location>
</feature>
<dbReference type="AlphaFoldDB" id="A0A0F4QF67"/>
<sequence length="267" mass="29937">MARINPPKALAFCWAELCTSNWQEAKAFYTQLFDWGFDDQPIGEGAYYTMLQKHSDDIAAMYQMMPQQKEAGAQSQWLNYIAVDNVDEMAERAVALGAEIIAGPHDVPSAGRMVMLREPAEGAHFALWQAKEHPGCKRELEANVPYWFELATRNSQKSRAFYSALLGWQAQDKPMEGMDYVLFSARDTVVAGMLQMSEEWGDEIPAHWMTYFAVLDCDAMAEKVRTLGGQVCVPPTDIPQVGRFAVITDPQGAVFSIIQSVMHDIEP</sequence>
<dbReference type="Proteomes" id="UP000033452">
    <property type="component" value="Unassembled WGS sequence"/>
</dbReference>
<dbReference type="InterPro" id="IPR052164">
    <property type="entry name" value="Anthracycline_SecMetBiosynth"/>
</dbReference>
<dbReference type="CDD" id="cd07247">
    <property type="entry name" value="SgaA_N_like"/>
    <property type="match status" value="2"/>
</dbReference>
<reference evidence="2 3" key="1">
    <citation type="journal article" date="2015" name="BMC Genomics">
        <title>Genome mining reveals unlocked bioactive potential of marine Gram-negative bacteria.</title>
        <authorList>
            <person name="Machado H."/>
            <person name="Sonnenschein E.C."/>
            <person name="Melchiorsen J."/>
            <person name="Gram L."/>
        </authorList>
    </citation>
    <scope>NUCLEOTIDE SEQUENCE [LARGE SCALE GENOMIC DNA]</scope>
    <source>
        <strain evidence="2 3">S2471</strain>
    </source>
</reference>
<dbReference type="PANTHER" id="PTHR33993">
    <property type="entry name" value="GLYOXALASE-RELATED"/>
    <property type="match status" value="1"/>
</dbReference>
<evidence type="ECO:0000313" key="2">
    <source>
        <dbReference type="EMBL" id="KJZ05347.1"/>
    </source>
</evidence>
<dbReference type="Gene3D" id="3.10.180.10">
    <property type="entry name" value="2,3-Dihydroxybiphenyl 1,2-Dioxygenase, domain 1"/>
    <property type="match status" value="2"/>
</dbReference>
<dbReference type="InterPro" id="IPR037523">
    <property type="entry name" value="VOC_core"/>
</dbReference>
<proteinExistence type="predicted"/>
<dbReference type="Pfam" id="PF00903">
    <property type="entry name" value="Glyoxalase"/>
    <property type="match status" value="2"/>
</dbReference>
<protein>
    <submittedName>
        <fullName evidence="2">Glyoxalase</fullName>
    </submittedName>
</protein>
<dbReference type="InterPro" id="IPR004360">
    <property type="entry name" value="Glyas_Fos-R_dOase_dom"/>
</dbReference>
<dbReference type="PANTHER" id="PTHR33993:SF14">
    <property type="entry name" value="GB|AAF24581.1"/>
    <property type="match status" value="1"/>
</dbReference>
<gene>
    <name evidence="2" type="ORF">TW77_22920</name>
</gene>
<dbReference type="RefSeq" id="WP_046007290.1">
    <property type="nucleotide sequence ID" value="NZ_JXYA01000076.1"/>
</dbReference>
<dbReference type="InterPro" id="IPR029068">
    <property type="entry name" value="Glyas_Bleomycin-R_OHBP_Dase"/>
</dbReference>
<dbReference type="OrthoDB" id="9793039at2"/>
<dbReference type="PATRIC" id="fig|43658.5.peg.4840"/>
<name>A0A0F4QF67_9GAMM</name>